<accession>A0A256FP09</accession>
<name>A0A256FP09_9HYPH</name>
<evidence type="ECO:0000313" key="3">
    <source>
        <dbReference type="Proteomes" id="UP000216345"/>
    </source>
</evidence>
<feature type="region of interest" description="Disordered" evidence="1">
    <location>
        <begin position="1"/>
        <end position="20"/>
    </location>
</feature>
<comment type="caution">
    <text evidence="2">The sequence shown here is derived from an EMBL/GenBank/DDBJ whole genome shotgun (WGS) entry which is preliminary data.</text>
</comment>
<protein>
    <submittedName>
        <fullName evidence="2">Uncharacterized protein</fullName>
    </submittedName>
</protein>
<evidence type="ECO:0000256" key="1">
    <source>
        <dbReference type="SAM" id="MobiDB-lite"/>
    </source>
</evidence>
<evidence type="ECO:0000313" key="2">
    <source>
        <dbReference type="EMBL" id="OYR16583.1"/>
    </source>
</evidence>
<dbReference type="EMBL" id="NNRK01000022">
    <property type="protein sequence ID" value="OYR16583.1"/>
    <property type="molecule type" value="Genomic_DNA"/>
</dbReference>
<gene>
    <name evidence="2" type="ORF">CEV32_4216</name>
</gene>
<keyword evidence="3" id="KW-1185">Reference proteome</keyword>
<dbReference type="AlphaFoldDB" id="A0A256FP09"/>
<proteinExistence type="predicted"/>
<organism evidence="2 3">
    <name type="scientific">Brucella rhizosphaerae</name>
    <dbReference type="NCBI Taxonomy" id="571254"/>
    <lineage>
        <taxon>Bacteria</taxon>
        <taxon>Pseudomonadati</taxon>
        <taxon>Pseudomonadota</taxon>
        <taxon>Alphaproteobacteria</taxon>
        <taxon>Hyphomicrobiales</taxon>
        <taxon>Brucellaceae</taxon>
        <taxon>Brucella/Ochrobactrum group</taxon>
        <taxon>Brucella</taxon>
    </lineage>
</organism>
<sequence length="42" mass="4430">MIEVGGVRQHLTSPSSSEFISGISDECSFAKKRAIDLVCGAC</sequence>
<reference evidence="2 3" key="1">
    <citation type="submission" date="2017-07" db="EMBL/GenBank/DDBJ databases">
        <title>Phylogenetic study on the rhizospheric bacterium Ochrobactrum sp. A44.</title>
        <authorList>
            <person name="Krzyzanowska D.M."/>
            <person name="Ossowicki A."/>
            <person name="Rajewska M."/>
            <person name="Maciag T."/>
            <person name="Kaczynski Z."/>
            <person name="Czerwicka M."/>
            <person name="Jafra S."/>
        </authorList>
    </citation>
    <scope>NUCLEOTIDE SEQUENCE [LARGE SCALE GENOMIC DNA]</scope>
    <source>
        <strain evidence="2 3">PR17</strain>
    </source>
</reference>
<dbReference type="Proteomes" id="UP000216345">
    <property type="component" value="Unassembled WGS sequence"/>
</dbReference>